<evidence type="ECO:0000313" key="3">
    <source>
        <dbReference type="Proteomes" id="UP001233172"/>
    </source>
</evidence>
<comment type="caution">
    <text evidence="2">The sequence shown here is derived from an EMBL/GenBank/DDBJ whole genome shotgun (WGS) entry which is preliminary data.</text>
</comment>
<feature type="compositionally biased region" description="Basic and acidic residues" evidence="1">
    <location>
        <begin position="1"/>
        <end position="24"/>
    </location>
</feature>
<name>A0AAD8F6K2_BIOPF</name>
<dbReference type="EMBL" id="JASAOG010000094">
    <property type="protein sequence ID" value="KAK0052503.1"/>
    <property type="molecule type" value="Genomic_DNA"/>
</dbReference>
<feature type="region of interest" description="Disordered" evidence="1">
    <location>
        <begin position="1"/>
        <end position="33"/>
    </location>
</feature>
<reference evidence="2" key="1">
    <citation type="journal article" date="2023" name="PLoS Negl. Trop. Dis.">
        <title>A genome sequence for Biomphalaria pfeifferi, the major vector snail for the human-infecting parasite Schistosoma mansoni.</title>
        <authorList>
            <person name="Bu L."/>
            <person name="Lu L."/>
            <person name="Laidemitt M.R."/>
            <person name="Zhang S.M."/>
            <person name="Mutuku M."/>
            <person name="Mkoji G."/>
            <person name="Steinauer M."/>
            <person name="Loker E.S."/>
        </authorList>
    </citation>
    <scope>NUCLEOTIDE SEQUENCE</scope>
    <source>
        <strain evidence="2">KasaAsao</strain>
    </source>
</reference>
<evidence type="ECO:0000256" key="1">
    <source>
        <dbReference type="SAM" id="MobiDB-lite"/>
    </source>
</evidence>
<protein>
    <submittedName>
        <fullName evidence="2">Uncharacterized protein</fullName>
    </submittedName>
</protein>
<dbReference type="AlphaFoldDB" id="A0AAD8F6K2"/>
<dbReference type="Proteomes" id="UP001233172">
    <property type="component" value="Unassembled WGS sequence"/>
</dbReference>
<organism evidence="2 3">
    <name type="scientific">Biomphalaria pfeifferi</name>
    <name type="common">Bloodfluke planorb</name>
    <name type="synonym">Freshwater snail</name>
    <dbReference type="NCBI Taxonomy" id="112525"/>
    <lineage>
        <taxon>Eukaryota</taxon>
        <taxon>Metazoa</taxon>
        <taxon>Spiralia</taxon>
        <taxon>Lophotrochozoa</taxon>
        <taxon>Mollusca</taxon>
        <taxon>Gastropoda</taxon>
        <taxon>Heterobranchia</taxon>
        <taxon>Euthyneura</taxon>
        <taxon>Panpulmonata</taxon>
        <taxon>Hygrophila</taxon>
        <taxon>Lymnaeoidea</taxon>
        <taxon>Planorbidae</taxon>
        <taxon>Biomphalaria</taxon>
    </lineage>
</organism>
<keyword evidence="3" id="KW-1185">Reference proteome</keyword>
<evidence type="ECO:0000313" key="2">
    <source>
        <dbReference type="EMBL" id="KAK0052503.1"/>
    </source>
</evidence>
<accession>A0AAD8F6K2</accession>
<gene>
    <name evidence="2" type="ORF">Bpfe_018087</name>
</gene>
<sequence>MSERRALSKPARRDLEERKKKETSRYAPTGDSPLSALWDRLNKLTKSSGSGKKIVKGLNLLHSSRK</sequence>
<reference evidence="2" key="2">
    <citation type="submission" date="2023-04" db="EMBL/GenBank/DDBJ databases">
        <authorList>
            <person name="Bu L."/>
            <person name="Lu L."/>
            <person name="Laidemitt M.R."/>
            <person name="Zhang S.M."/>
            <person name="Mutuku M."/>
            <person name="Mkoji G."/>
            <person name="Steinauer M."/>
            <person name="Loker E.S."/>
        </authorList>
    </citation>
    <scope>NUCLEOTIDE SEQUENCE</scope>
    <source>
        <strain evidence="2">KasaAsao</strain>
        <tissue evidence="2">Whole Snail</tissue>
    </source>
</reference>
<proteinExistence type="predicted"/>